<organism evidence="1">
    <name type="scientific">Blastochloris viridis</name>
    <name type="common">Rhodopseudomonas viridis</name>
    <dbReference type="NCBI Taxonomy" id="1079"/>
    <lineage>
        <taxon>Bacteria</taxon>
        <taxon>Pseudomonadati</taxon>
        <taxon>Pseudomonadota</taxon>
        <taxon>Alphaproteobacteria</taxon>
        <taxon>Hyphomicrobiales</taxon>
        <taxon>Blastochloridaceae</taxon>
        <taxon>Blastochloris</taxon>
    </lineage>
</organism>
<evidence type="ECO:0000313" key="1">
    <source>
        <dbReference type="EMBL" id="BAS00454.1"/>
    </source>
</evidence>
<dbReference type="EMBL" id="AP014854">
    <property type="protein sequence ID" value="BAS00454.1"/>
    <property type="molecule type" value="Genomic_DNA"/>
</dbReference>
<protein>
    <submittedName>
        <fullName evidence="1">Uncharacterized protein</fullName>
    </submittedName>
</protein>
<dbReference type="AlphaFoldDB" id="A0A182D5K9"/>
<sequence>MGEDGRIKFVHDTARRPYSLSPLGMKLNNTGIMGCHGTTPGL</sequence>
<gene>
    <name evidence="1" type="ORF">BV133_2860</name>
</gene>
<reference evidence="1" key="1">
    <citation type="journal article" date="2015" name="Genome Announc.">
        <title>Complete Genome Sequence of the Bacteriochlorophyll b-Producing Photosynthetic Bacterium Blastochloris viridis.</title>
        <authorList>
            <person name="Tsukatani Y."/>
            <person name="Hirose Y."/>
            <person name="Harada J."/>
            <person name="Misawa N."/>
            <person name="Mori K."/>
            <person name="Inoue K."/>
            <person name="Tamiaki H."/>
        </authorList>
    </citation>
    <scope>NUCLEOTIDE SEQUENCE [LARGE SCALE GENOMIC DNA]</scope>
    <source>
        <strain evidence="1">DSM 133</strain>
    </source>
</reference>
<accession>A0A182D5K9</accession>
<name>A0A182D5K9_BLAVI</name>
<proteinExistence type="predicted"/>